<accession>A0A978VM22</accession>
<feature type="region of interest" description="Disordered" evidence="7">
    <location>
        <begin position="76"/>
        <end position="96"/>
    </location>
</feature>
<keyword evidence="5" id="KW-0548">Nucleotidyltransferase</keyword>
<comment type="similarity">
    <text evidence="1">Belongs to the RNA polymerase beta chain family.</text>
</comment>
<organism evidence="9 10">
    <name type="scientific">Ziziphus jujuba var. spinosa</name>
    <dbReference type="NCBI Taxonomy" id="714518"/>
    <lineage>
        <taxon>Eukaryota</taxon>
        <taxon>Viridiplantae</taxon>
        <taxon>Streptophyta</taxon>
        <taxon>Embryophyta</taxon>
        <taxon>Tracheophyta</taxon>
        <taxon>Spermatophyta</taxon>
        <taxon>Magnoliopsida</taxon>
        <taxon>eudicotyledons</taxon>
        <taxon>Gunneridae</taxon>
        <taxon>Pentapetalae</taxon>
        <taxon>rosids</taxon>
        <taxon>fabids</taxon>
        <taxon>Rosales</taxon>
        <taxon>Rhamnaceae</taxon>
        <taxon>Paliureae</taxon>
        <taxon>Ziziphus</taxon>
    </lineage>
</organism>
<evidence type="ECO:0000256" key="4">
    <source>
        <dbReference type="ARBA" id="ARBA00022679"/>
    </source>
</evidence>
<evidence type="ECO:0000313" key="10">
    <source>
        <dbReference type="Proteomes" id="UP000813462"/>
    </source>
</evidence>
<dbReference type="InterPro" id="IPR007120">
    <property type="entry name" value="DNA-dir_RNAP_su2_dom"/>
</dbReference>
<dbReference type="GO" id="GO:0032549">
    <property type="term" value="F:ribonucleoside binding"/>
    <property type="evidence" value="ECO:0007669"/>
    <property type="project" value="InterPro"/>
</dbReference>
<sequence>MDTLLYLLACPQRPLLTSRTIELVSHDKPEAGQNATVPVMSYNGYDIEDAIVLNKASLNRGFGRCVPRYKYENNTQDRIARPNRAGNDAGRMQVYH</sequence>
<evidence type="ECO:0000313" key="9">
    <source>
        <dbReference type="EMBL" id="KAH7536597.1"/>
    </source>
</evidence>
<keyword evidence="3" id="KW-0240">DNA-directed RNA polymerase</keyword>
<keyword evidence="6" id="KW-0804">Transcription</keyword>
<evidence type="ECO:0000256" key="5">
    <source>
        <dbReference type="ARBA" id="ARBA00022695"/>
    </source>
</evidence>
<dbReference type="GO" id="GO:0006351">
    <property type="term" value="P:DNA-templated transcription"/>
    <property type="evidence" value="ECO:0007669"/>
    <property type="project" value="InterPro"/>
</dbReference>
<feature type="domain" description="DNA-directed RNA polymerase subunit 2 hybrid-binding" evidence="8">
    <location>
        <begin position="1"/>
        <end position="76"/>
    </location>
</feature>
<dbReference type="SUPFAM" id="SSF64484">
    <property type="entry name" value="beta and beta-prime subunits of DNA dependent RNA-polymerase"/>
    <property type="match status" value="1"/>
</dbReference>
<dbReference type="Gene3D" id="2.40.50.150">
    <property type="match status" value="1"/>
</dbReference>
<comment type="caution">
    <text evidence="9">The sequence shown here is derived from an EMBL/GenBank/DDBJ whole genome shotgun (WGS) entry which is preliminary data.</text>
</comment>
<dbReference type="EMBL" id="JAEACU010000003">
    <property type="protein sequence ID" value="KAH7536597.1"/>
    <property type="molecule type" value="Genomic_DNA"/>
</dbReference>
<keyword evidence="4" id="KW-0808">Transferase</keyword>
<reference evidence="9" key="1">
    <citation type="journal article" date="2021" name="Front. Plant Sci.">
        <title>Chromosome-Scale Genome Assembly for Chinese Sour Jujube and Insights Into Its Genome Evolution and Domestication Signature.</title>
        <authorList>
            <person name="Shen L.-Y."/>
            <person name="Luo H."/>
            <person name="Wang X.-L."/>
            <person name="Wang X.-M."/>
            <person name="Qiu X.-J."/>
            <person name="Liu H."/>
            <person name="Zhou S.-S."/>
            <person name="Jia K.-H."/>
            <person name="Nie S."/>
            <person name="Bao Y.-T."/>
            <person name="Zhang R.-G."/>
            <person name="Yun Q.-Z."/>
            <person name="Chai Y.-H."/>
            <person name="Lu J.-Y."/>
            <person name="Li Y."/>
            <person name="Zhao S.-W."/>
            <person name="Mao J.-F."/>
            <person name="Jia S.-G."/>
            <person name="Mao Y.-M."/>
        </authorList>
    </citation>
    <scope>NUCLEOTIDE SEQUENCE</scope>
    <source>
        <strain evidence="9">AT0</strain>
        <tissue evidence="9">Leaf</tissue>
    </source>
</reference>
<evidence type="ECO:0000259" key="8">
    <source>
        <dbReference type="Pfam" id="PF00562"/>
    </source>
</evidence>
<dbReference type="GO" id="GO:0000428">
    <property type="term" value="C:DNA-directed RNA polymerase complex"/>
    <property type="evidence" value="ECO:0007669"/>
    <property type="project" value="UniProtKB-KW"/>
</dbReference>
<evidence type="ECO:0000256" key="7">
    <source>
        <dbReference type="SAM" id="MobiDB-lite"/>
    </source>
</evidence>
<dbReference type="Pfam" id="PF00562">
    <property type="entry name" value="RNA_pol_Rpb2_6"/>
    <property type="match status" value="1"/>
</dbReference>
<dbReference type="AlphaFoldDB" id="A0A978VM22"/>
<evidence type="ECO:0000256" key="3">
    <source>
        <dbReference type="ARBA" id="ARBA00022478"/>
    </source>
</evidence>
<dbReference type="Proteomes" id="UP000813462">
    <property type="component" value="Unassembled WGS sequence"/>
</dbReference>
<evidence type="ECO:0000256" key="6">
    <source>
        <dbReference type="ARBA" id="ARBA00023163"/>
    </source>
</evidence>
<dbReference type="InterPro" id="IPR014724">
    <property type="entry name" value="RNA_pol_RPB2_OB-fold"/>
</dbReference>
<dbReference type="GO" id="GO:0003677">
    <property type="term" value="F:DNA binding"/>
    <property type="evidence" value="ECO:0007669"/>
    <property type="project" value="InterPro"/>
</dbReference>
<evidence type="ECO:0000256" key="2">
    <source>
        <dbReference type="ARBA" id="ARBA00012418"/>
    </source>
</evidence>
<gene>
    <name evidence="9" type="ORF">FEM48_Zijuj03G0001700</name>
</gene>
<dbReference type="InterPro" id="IPR037033">
    <property type="entry name" value="DNA-dir_RNAP_su2_hyb_sf"/>
</dbReference>
<evidence type="ECO:0000256" key="1">
    <source>
        <dbReference type="ARBA" id="ARBA00006835"/>
    </source>
</evidence>
<protein>
    <recommendedName>
        <fullName evidence="2">DNA-directed RNA polymerase</fullName>
        <ecNumber evidence="2">2.7.7.6</ecNumber>
    </recommendedName>
</protein>
<name>A0A978VM22_ZIZJJ</name>
<dbReference type="Gene3D" id="2.40.270.10">
    <property type="entry name" value="DNA-directed RNA polymerase, subunit 2, domain 6"/>
    <property type="match status" value="1"/>
</dbReference>
<dbReference type="EC" id="2.7.7.6" evidence="2"/>
<dbReference type="PANTHER" id="PTHR20856">
    <property type="entry name" value="DNA-DIRECTED RNA POLYMERASE I SUBUNIT 2"/>
    <property type="match status" value="1"/>
</dbReference>
<proteinExistence type="inferred from homology"/>
<dbReference type="GO" id="GO:0003899">
    <property type="term" value="F:DNA-directed RNA polymerase activity"/>
    <property type="evidence" value="ECO:0007669"/>
    <property type="project" value="UniProtKB-EC"/>
</dbReference>
<dbReference type="InterPro" id="IPR015712">
    <property type="entry name" value="DNA-dir_RNA_pol_su2"/>
</dbReference>